<comment type="caution">
    <text evidence="1">The sequence shown here is derived from an EMBL/GenBank/DDBJ whole genome shotgun (WGS) entry which is preliminary data.</text>
</comment>
<reference evidence="1 2" key="1">
    <citation type="submission" date="2009-01" db="EMBL/GenBank/DDBJ databases">
        <authorList>
            <person name="Qin X."/>
            <person name="Bachman B."/>
            <person name="Battles P."/>
            <person name="Bell A."/>
            <person name="Bess C."/>
            <person name="Bickham C."/>
            <person name="Chaboub L."/>
            <person name="Chen D."/>
            <person name="Coyle M."/>
            <person name="Deiros D.R."/>
            <person name="Dinh H."/>
            <person name="Forbes L."/>
            <person name="Fowler G."/>
            <person name="Francisco L."/>
            <person name="Fu Q."/>
            <person name="Gubbala S."/>
            <person name="Hale W."/>
            <person name="Han Y."/>
            <person name="Hemphill L."/>
            <person name="Highlander S.K."/>
            <person name="Hirani K."/>
            <person name="Hogues M."/>
            <person name="Jackson L."/>
            <person name="Jakkamsetti A."/>
            <person name="Javaid M."/>
            <person name="Jiang H."/>
            <person name="Korchina V."/>
            <person name="Kovar C."/>
            <person name="Lara F."/>
            <person name="Lee S."/>
            <person name="Mata R."/>
            <person name="Mathew T."/>
            <person name="Moen C."/>
            <person name="Morales K."/>
            <person name="Munidasa M."/>
            <person name="Nazareth L."/>
            <person name="Ngo R."/>
            <person name="Nguyen L."/>
            <person name="Okwuonu G."/>
            <person name="Ongeri F."/>
            <person name="Patil S."/>
            <person name="Petrosino J."/>
            <person name="Pham C."/>
            <person name="Pham P."/>
            <person name="Pu L.-L."/>
            <person name="Puazo M."/>
            <person name="Raj R."/>
            <person name="Reid J."/>
            <person name="Rouhana J."/>
            <person name="Saada N."/>
            <person name="Shang Y."/>
            <person name="Simmons D."/>
            <person name="Thornton R."/>
            <person name="Warren J."/>
            <person name="Weissenberger G."/>
            <person name="Zhang J."/>
            <person name="Zhang L."/>
            <person name="Zhou C."/>
            <person name="Zhu D."/>
            <person name="Muzny D."/>
            <person name="Worley K."/>
            <person name="Gibbs R."/>
        </authorList>
    </citation>
    <scope>NUCLEOTIDE SEQUENCE [LARGE SCALE GENOMIC DNA]</scope>
    <source>
        <strain evidence="1 2">DSM 15436</strain>
    </source>
</reference>
<dbReference type="EMBL" id="ACFG01000004">
    <property type="protein sequence ID" value="EEH64393.1"/>
    <property type="molecule type" value="Genomic_DNA"/>
</dbReference>
<evidence type="ECO:0000313" key="2">
    <source>
        <dbReference type="Proteomes" id="UP000010301"/>
    </source>
</evidence>
<accession>C0VY90</accession>
<organism evidence="1 2">
    <name type="scientific">Gleimia coleocanis DSM 15436</name>
    <dbReference type="NCBI Taxonomy" id="525245"/>
    <lineage>
        <taxon>Bacteria</taxon>
        <taxon>Bacillati</taxon>
        <taxon>Actinomycetota</taxon>
        <taxon>Actinomycetes</taxon>
        <taxon>Actinomycetales</taxon>
        <taxon>Actinomycetaceae</taxon>
        <taxon>Gleimia</taxon>
    </lineage>
</organism>
<keyword evidence="2" id="KW-1185">Reference proteome</keyword>
<dbReference type="HOGENOM" id="CLU_3039496_0_0_11"/>
<proteinExistence type="predicted"/>
<dbReference type="STRING" id="525245.HMPREF0044_0130"/>
<dbReference type="AlphaFoldDB" id="C0VY90"/>
<dbReference type="Proteomes" id="UP000010301">
    <property type="component" value="Unassembled WGS sequence"/>
</dbReference>
<name>C0VY90_9ACTO</name>
<protein>
    <submittedName>
        <fullName evidence="1">Uncharacterized protein</fullName>
    </submittedName>
</protein>
<gene>
    <name evidence="1" type="ORF">HMPREF0044_0130</name>
</gene>
<sequence length="54" mass="6056">MKLFVSSTLTSDAYRDIVFPILVVDAGIPPSEINQLTLKEIRLILERLNQRNGG</sequence>
<evidence type="ECO:0000313" key="1">
    <source>
        <dbReference type="EMBL" id="EEH64393.1"/>
    </source>
</evidence>